<comment type="catalytic activity">
    <reaction evidence="12">
        <text>Mg(2+)(in) = Mg(2+)(out)</text>
        <dbReference type="Rhea" id="RHEA:29827"/>
        <dbReference type="ChEBI" id="CHEBI:18420"/>
    </reaction>
</comment>
<dbReference type="InterPro" id="IPR050829">
    <property type="entry name" value="CorA_MIT"/>
</dbReference>
<evidence type="ECO:0000313" key="15">
    <source>
        <dbReference type="Proteomes" id="UP000541109"/>
    </source>
</evidence>
<comment type="subcellular location">
    <subcellularLocation>
        <location evidence="1">Cell inner membrane</location>
        <topology evidence="1">Multi-pass membrane protein</topology>
    </subcellularLocation>
</comment>
<dbReference type="AlphaFoldDB" id="A0A839A9P1"/>
<dbReference type="Gene3D" id="1.20.58.340">
    <property type="entry name" value="Magnesium transport protein CorA, transmembrane region"/>
    <property type="match status" value="1"/>
</dbReference>
<evidence type="ECO:0000256" key="6">
    <source>
        <dbReference type="ARBA" id="ARBA00022519"/>
    </source>
</evidence>
<dbReference type="PANTHER" id="PTHR47685">
    <property type="entry name" value="MAGNESIUM TRANSPORT PROTEIN CORA"/>
    <property type="match status" value="1"/>
</dbReference>
<dbReference type="RefSeq" id="WP_182162673.1">
    <property type="nucleotide sequence ID" value="NZ_JACFXV010000042.1"/>
</dbReference>
<evidence type="ECO:0000256" key="8">
    <source>
        <dbReference type="ARBA" id="ARBA00022842"/>
    </source>
</evidence>
<dbReference type="GO" id="GO:0015095">
    <property type="term" value="F:magnesium ion transmembrane transporter activity"/>
    <property type="evidence" value="ECO:0007669"/>
    <property type="project" value="TreeGrafter"/>
</dbReference>
<dbReference type="EMBL" id="JACFXV010000042">
    <property type="protein sequence ID" value="MBA5776350.1"/>
    <property type="molecule type" value="Genomic_DNA"/>
</dbReference>
<keyword evidence="9 13" id="KW-1133">Transmembrane helix</keyword>
<dbReference type="InterPro" id="IPR002523">
    <property type="entry name" value="MgTranspt_CorA/ZnTranspt_ZntB"/>
</dbReference>
<keyword evidence="15" id="KW-1185">Reference proteome</keyword>
<keyword evidence="5" id="KW-1003">Cell membrane</keyword>
<evidence type="ECO:0000256" key="9">
    <source>
        <dbReference type="ARBA" id="ARBA00022989"/>
    </source>
</evidence>
<sequence length="324" mass="35683">MITAFLPTARAMEAVNIAPGNAIPPTAIWIDLNSPTPMERKAAEDLIGVEIPTPEDMAAIETSERLYEDNGVLVMTAVMPMAVREPDPKVSSLTFVLTARRLITVRYGDPKSIAMSARRAQTDGTVPHTGPGAMFLLLESIIDRAADEVEKASSEYDLMAMRVFEGGVNTRKSGDYQQAIKTIGRIGLKIAKMHDVCATIARLMLFLSFHRTTVSLTQQQSAACKSIGRDIQSIKQHADALDAKLNFLLDATVGLVTLEQNQIIKLFSVLAVIFLPPTLIASIYGMNFEIMPELKWVYGYPFSLVVMVGSVALTFLFFRWQKLL</sequence>
<comment type="similarity">
    <text evidence="2">Belongs to the CorA metal ion transporter (MIT) (TC 1.A.35) family.</text>
</comment>
<evidence type="ECO:0000256" key="4">
    <source>
        <dbReference type="ARBA" id="ARBA00022448"/>
    </source>
</evidence>
<dbReference type="CDD" id="cd12837">
    <property type="entry name" value="EcCorA-like_u1"/>
    <property type="match status" value="1"/>
</dbReference>
<dbReference type="Proteomes" id="UP000541109">
    <property type="component" value="Unassembled WGS sequence"/>
</dbReference>
<organism evidence="14 15">
    <name type="scientific">Stappia albiluteola</name>
    <dbReference type="NCBI Taxonomy" id="2758565"/>
    <lineage>
        <taxon>Bacteria</taxon>
        <taxon>Pseudomonadati</taxon>
        <taxon>Pseudomonadota</taxon>
        <taxon>Alphaproteobacteria</taxon>
        <taxon>Hyphomicrobiales</taxon>
        <taxon>Stappiaceae</taxon>
        <taxon>Stappia</taxon>
    </lineage>
</organism>
<evidence type="ECO:0000313" key="14">
    <source>
        <dbReference type="EMBL" id="MBA5776350.1"/>
    </source>
</evidence>
<dbReference type="InterPro" id="IPR045861">
    <property type="entry name" value="CorA_cytoplasmic_dom"/>
</dbReference>
<keyword evidence="8" id="KW-0460">Magnesium</keyword>
<keyword evidence="4" id="KW-0813">Transport</keyword>
<keyword evidence="11 13" id="KW-0472">Membrane</keyword>
<keyword evidence="10" id="KW-0406">Ion transport</keyword>
<evidence type="ECO:0000256" key="1">
    <source>
        <dbReference type="ARBA" id="ARBA00004429"/>
    </source>
</evidence>
<dbReference type="GO" id="GO:0015087">
    <property type="term" value="F:cobalt ion transmembrane transporter activity"/>
    <property type="evidence" value="ECO:0007669"/>
    <property type="project" value="TreeGrafter"/>
</dbReference>
<dbReference type="SUPFAM" id="SSF144083">
    <property type="entry name" value="Magnesium transport protein CorA, transmembrane region"/>
    <property type="match status" value="1"/>
</dbReference>
<dbReference type="Gene3D" id="3.30.460.20">
    <property type="entry name" value="CorA soluble domain-like"/>
    <property type="match status" value="1"/>
</dbReference>
<proteinExistence type="inferred from homology"/>
<reference evidence="14 15" key="1">
    <citation type="submission" date="2020-07" db="EMBL/GenBank/DDBJ databases">
        <title>Stappia sp., F7233, whole genome shotgun sequencing project.</title>
        <authorList>
            <person name="Jiang S."/>
            <person name="Liu Z.W."/>
            <person name="Du Z.J."/>
        </authorList>
    </citation>
    <scope>NUCLEOTIDE SEQUENCE [LARGE SCALE GENOMIC DNA]</scope>
    <source>
        <strain evidence="14 15">F7233</strain>
    </source>
</reference>
<evidence type="ECO:0000256" key="13">
    <source>
        <dbReference type="SAM" id="Phobius"/>
    </source>
</evidence>
<dbReference type="GO" id="GO:0015099">
    <property type="term" value="F:nickel cation transmembrane transporter activity"/>
    <property type="evidence" value="ECO:0007669"/>
    <property type="project" value="TreeGrafter"/>
</dbReference>
<protein>
    <recommendedName>
        <fullName evidence="3">Magnesium transport protein CorA</fullName>
    </recommendedName>
</protein>
<dbReference type="PANTHER" id="PTHR47685:SF1">
    <property type="entry name" value="MAGNESIUM TRANSPORT PROTEIN CORA"/>
    <property type="match status" value="1"/>
</dbReference>
<gene>
    <name evidence="14" type="ORF">H2509_04330</name>
</gene>
<feature type="transmembrane region" description="Helical" evidence="13">
    <location>
        <begin position="266"/>
        <end position="286"/>
    </location>
</feature>
<evidence type="ECO:0000256" key="5">
    <source>
        <dbReference type="ARBA" id="ARBA00022475"/>
    </source>
</evidence>
<accession>A0A839A9P1</accession>
<dbReference type="InterPro" id="IPR045863">
    <property type="entry name" value="CorA_TM1_TM2"/>
</dbReference>
<dbReference type="GO" id="GO:0005886">
    <property type="term" value="C:plasma membrane"/>
    <property type="evidence" value="ECO:0007669"/>
    <property type="project" value="UniProtKB-SubCell"/>
</dbReference>
<dbReference type="FunFam" id="1.20.58.340:FF:000001">
    <property type="entry name" value="Magnesium transport protein CorA"/>
    <property type="match status" value="1"/>
</dbReference>
<keyword evidence="6" id="KW-0997">Cell inner membrane</keyword>
<keyword evidence="7 13" id="KW-0812">Transmembrane</keyword>
<dbReference type="Pfam" id="PF01544">
    <property type="entry name" value="CorA"/>
    <property type="match status" value="1"/>
</dbReference>
<feature type="transmembrane region" description="Helical" evidence="13">
    <location>
        <begin position="298"/>
        <end position="318"/>
    </location>
</feature>
<evidence type="ECO:0000256" key="10">
    <source>
        <dbReference type="ARBA" id="ARBA00023065"/>
    </source>
</evidence>
<evidence type="ECO:0000256" key="11">
    <source>
        <dbReference type="ARBA" id="ARBA00023136"/>
    </source>
</evidence>
<name>A0A839A9P1_9HYPH</name>
<evidence type="ECO:0000256" key="3">
    <source>
        <dbReference type="ARBA" id="ARBA00019439"/>
    </source>
</evidence>
<evidence type="ECO:0000256" key="2">
    <source>
        <dbReference type="ARBA" id="ARBA00009765"/>
    </source>
</evidence>
<comment type="caution">
    <text evidence="14">The sequence shown here is derived from an EMBL/GenBank/DDBJ whole genome shotgun (WGS) entry which is preliminary data.</text>
</comment>
<evidence type="ECO:0000256" key="7">
    <source>
        <dbReference type="ARBA" id="ARBA00022692"/>
    </source>
</evidence>
<dbReference type="SUPFAM" id="SSF143865">
    <property type="entry name" value="CorA soluble domain-like"/>
    <property type="match status" value="1"/>
</dbReference>
<evidence type="ECO:0000256" key="12">
    <source>
        <dbReference type="ARBA" id="ARBA00034269"/>
    </source>
</evidence>